<dbReference type="Proteomes" id="UP000184076">
    <property type="component" value="Unassembled WGS sequence"/>
</dbReference>
<dbReference type="GO" id="GO:0016491">
    <property type="term" value="F:oxidoreductase activity"/>
    <property type="evidence" value="ECO:0007669"/>
    <property type="project" value="UniProtKB-KW"/>
</dbReference>
<dbReference type="SUPFAM" id="SSF53706">
    <property type="entry name" value="Formate dehydrogenase/DMSO reductase, domains 1-3"/>
    <property type="match status" value="1"/>
</dbReference>
<dbReference type="STRING" id="1121391.SAMN02745206_03652"/>
<dbReference type="InterPro" id="IPR009010">
    <property type="entry name" value="Asp_de-COase-like_dom_sf"/>
</dbReference>
<keyword evidence="4" id="KW-0479">Metal-binding</keyword>
<comment type="similarity">
    <text evidence="1">Belongs to the prokaryotic molybdopterin-containing oxidoreductase family.</text>
</comment>
<dbReference type="Pfam" id="PF00384">
    <property type="entry name" value="Molybdopterin"/>
    <property type="match status" value="1"/>
</dbReference>
<keyword evidence="2" id="KW-0004">4Fe-4S</keyword>
<evidence type="ECO:0000256" key="7">
    <source>
        <dbReference type="ARBA" id="ARBA00023004"/>
    </source>
</evidence>
<reference evidence="11" key="1">
    <citation type="submission" date="2016-11" db="EMBL/GenBank/DDBJ databases">
        <authorList>
            <person name="Varghese N."/>
            <person name="Submissions S."/>
        </authorList>
    </citation>
    <scope>NUCLEOTIDE SEQUENCE [LARGE SCALE GENOMIC DNA]</scope>
    <source>
        <strain evidence="11">DSM 9756</strain>
    </source>
</reference>
<evidence type="ECO:0000259" key="9">
    <source>
        <dbReference type="PROSITE" id="PS51669"/>
    </source>
</evidence>
<dbReference type="Gene3D" id="3.40.228.10">
    <property type="entry name" value="Dimethylsulfoxide Reductase, domain 2"/>
    <property type="match status" value="1"/>
</dbReference>
<protein>
    <submittedName>
        <fullName evidence="10">Molybdopterin oxidoreductase</fullName>
    </submittedName>
</protein>
<keyword evidence="7" id="KW-0408">Iron</keyword>
<dbReference type="InterPro" id="IPR006963">
    <property type="entry name" value="Mopterin_OxRdtase_4Fe-4S_dom"/>
</dbReference>
<dbReference type="GO" id="GO:0046872">
    <property type="term" value="F:metal ion binding"/>
    <property type="evidence" value="ECO:0007669"/>
    <property type="project" value="UniProtKB-KW"/>
</dbReference>
<evidence type="ECO:0000256" key="1">
    <source>
        <dbReference type="ARBA" id="ARBA00010312"/>
    </source>
</evidence>
<feature type="domain" description="4Fe-4S Mo/W bis-MGD-type" evidence="9">
    <location>
        <begin position="47"/>
        <end position="120"/>
    </location>
</feature>
<dbReference type="Gene3D" id="2.20.25.90">
    <property type="entry name" value="ADC-like domains"/>
    <property type="match status" value="1"/>
</dbReference>
<proteinExistence type="inferred from homology"/>
<dbReference type="SMART" id="SM00926">
    <property type="entry name" value="Molybdop_Fe4S4"/>
    <property type="match status" value="1"/>
</dbReference>
<evidence type="ECO:0000256" key="5">
    <source>
        <dbReference type="ARBA" id="ARBA00022729"/>
    </source>
</evidence>
<dbReference type="EMBL" id="FQVB01000059">
    <property type="protein sequence ID" value="SHG30473.1"/>
    <property type="molecule type" value="Genomic_DNA"/>
</dbReference>
<evidence type="ECO:0000256" key="6">
    <source>
        <dbReference type="ARBA" id="ARBA00023002"/>
    </source>
</evidence>
<name>A0A1M5IRS3_9BACT</name>
<dbReference type="Pfam" id="PF04879">
    <property type="entry name" value="Molybdop_Fe4S4"/>
    <property type="match status" value="1"/>
</dbReference>
<keyword evidence="5" id="KW-0732">Signal</keyword>
<accession>A0A1M5IRS3</accession>
<dbReference type="PROSITE" id="PS51318">
    <property type="entry name" value="TAT"/>
    <property type="match status" value="1"/>
</dbReference>
<dbReference type="OrthoDB" id="9810782at2"/>
<dbReference type="AlphaFoldDB" id="A0A1M5IRS3"/>
<dbReference type="Pfam" id="PF01568">
    <property type="entry name" value="Molydop_binding"/>
    <property type="match status" value="1"/>
</dbReference>
<dbReference type="Gene3D" id="3.40.50.740">
    <property type="match status" value="2"/>
</dbReference>
<dbReference type="InterPro" id="IPR037946">
    <property type="entry name" value="MopB_CT_Tetrathionate"/>
</dbReference>
<dbReference type="CDD" id="cd02780">
    <property type="entry name" value="MopB_CT_Tetrathionate_Arsenate-R"/>
    <property type="match status" value="1"/>
</dbReference>
<organism evidence="10 11">
    <name type="scientific">Desulfacinum infernum DSM 9756</name>
    <dbReference type="NCBI Taxonomy" id="1121391"/>
    <lineage>
        <taxon>Bacteria</taxon>
        <taxon>Pseudomonadati</taxon>
        <taxon>Thermodesulfobacteriota</taxon>
        <taxon>Syntrophobacteria</taxon>
        <taxon>Syntrophobacterales</taxon>
        <taxon>Syntrophobacteraceae</taxon>
        <taxon>Desulfacinum</taxon>
    </lineage>
</organism>
<dbReference type="PANTHER" id="PTHR43742:SF9">
    <property type="entry name" value="TETRATHIONATE REDUCTASE SUBUNIT A"/>
    <property type="match status" value="1"/>
</dbReference>
<keyword evidence="11" id="KW-1185">Reference proteome</keyword>
<dbReference type="InterPro" id="IPR006311">
    <property type="entry name" value="TAT_signal"/>
</dbReference>
<gene>
    <name evidence="10" type="ORF">SAMN02745206_03652</name>
</gene>
<dbReference type="GO" id="GO:0051539">
    <property type="term" value="F:4 iron, 4 sulfur cluster binding"/>
    <property type="evidence" value="ECO:0007669"/>
    <property type="project" value="UniProtKB-KW"/>
</dbReference>
<dbReference type="PANTHER" id="PTHR43742">
    <property type="entry name" value="TRIMETHYLAMINE-N-OXIDE REDUCTASE"/>
    <property type="match status" value="1"/>
</dbReference>
<dbReference type="InterPro" id="IPR050612">
    <property type="entry name" value="Prok_Mopterin_Oxidored"/>
</dbReference>
<dbReference type="GO" id="GO:0043546">
    <property type="term" value="F:molybdopterin cofactor binding"/>
    <property type="evidence" value="ECO:0007669"/>
    <property type="project" value="InterPro"/>
</dbReference>
<evidence type="ECO:0000313" key="11">
    <source>
        <dbReference type="Proteomes" id="UP000184076"/>
    </source>
</evidence>
<dbReference type="SUPFAM" id="SSF50692">
    <property type="entry name" value="ADC-like"/>
    <property type="match status" value="1"/>
</dbReference>
<dbReference type="InterPro" id="IPR006657">
    <property type="entry name" value="MoPterin_dinucl-bd_dom"/>
</dbReference>
<dbReference type="Gene3D" id="2.40.40.20">
    <property type="match status" value="1"/>
</dbReference>
<dbReference type="PROSITE" id="PS51257">
    <property type="entry name" value="PROKAR_LIPOPROTEIN"/>
    <property type="match status" value="1"/>
</dbReference>
<evidence type="ECO:0000256" key="3">
    <source>
        <dbReference type="ARBA" id="ARBA00022505"/>
    </source>
</evidence>
<keyword evidence="3" id="KW-0500">Molybdenum</keyword>
<evidence type="ECO:0000313" key="10">
    <source>
        <dbReference type="EMBL" id="SHG30473.1"/>
    </source>
</evidence>
<dbReference type="PROSITE" id="PS51669">
    <property type="entry name" value="4FE4S_MOW_BIS_MGD"/>
    <property type="match status" value="1"/>
</dbReference>
<keyword evidence="8" id="KW-0411">Iron-sulfur</keyword>
<dbReference type="RefSeq" id="WP_073042079.1">
    <property type="nucleotide sequence ID" value="NZ_FQVB01000059.1"/>
</dbReference>
<sequence>MSTTRRNFLKGALALSGVLTSAGCMKQGRGTKPWLHGAPDPDAVHAEKVVRTVCLGCHSACGLQVKVQDGVVVKISGNPYHPNVREPHIPYDTDPQKAALTEGTVCAKGGATLQTLYNPYRLRQPLKRVGPRGSGKWKTITWEQAYEEIINGGDLFGEGHVDGLKAIRSFDPIDPEAPELGPKANQLCFMPGRIEHGRKEFTDRWFHDCFGTVNKRLDHTSICETSHHVGIDLCFDNKHHTKPDIMNAEYILFFGTTPYEANFPMQAMARKLNYFRERGGTMVVVDPRFSNSAAKAARWIPILPGTDAAFALGMMRWMMEHDRVDLEYLSFPNKKAALEGAGHLTWSDATYLVRQDTRAILRDGKTPLVMKDGQLVSAEEVDRADLLVDTTVDGVRVVSVYKMLTDRVMERTVAQYAEICGVEPAAIEREADDFSSHGRRAVVDFYRGSVQHTNGTYTARTLEVLNFLIGNVSWKGGCEAHGGSHWHETGGKPGNPYHVKKPQFTPGKVKAWGVNIDRHKNHYEETTEFKKNGYPAKRPWFPFAYHNVYQEVFPSIGAQYPYPIKCLITYWNNVLYSSPAGVHLAEAVKDPKKLPLFIAIDIVMGETSSLADYILPCRHFLEDYGTPHVAPTILTTTSGFRQPVVEPVFKDTKMLEEIFIDLGLKMGLPGFGKDGLGPGRDLYTPWDWYKLLVANIAYGDKPGDSVPGATEEEKVRYVVERGGRFEDYRNAYKGPYTKHAYKGPVFIYNEKLATVRDSMTGQYYDGLPIYEPVKDCLGRPVNVDPSKYPFFILTYHPVYHAQARTAASPWLMGVTPKEDIQINAGDAARLGIRHGDPIRVYSESHPEGVRGKAWVTEGVRPGIVVIPHSLGHWQYGSRSFQVDGKPSEAAPWIGRGCSANPVMLLDPHLKDVCLQDPIGGSASFYDTRVAVEKV</sequence>
<dbReference type="InterPro" id="IPR006656">
    <property type="entry name" value="Mopterin_OxRdtase"/>
</dbReference>
<evidence type="ECO:0000256" key="8">
    <source>
        <dbReference type="ARBA" id="ARBA00023014"/>
    </source>
</evidence>
<evidence type="ECO:0000256" key="2">
    <source>
        <dbReference type="ARBA" id="ARBA00022485"/>
    </source>
</evidence>
<evidence type="ECO:0000256" key="4">
    <source>
        <dbReference type="ARBA" id="ARBA00022723"/>
    </source>
</evidence>
<keyword evidence="6" id="KW-0560">Oxidoreductase</keyword>